<dbReference type="PANTHER" id="PTHR12151">
    <property type="entry name" value="ELECTRON TRANSPORT PROTIN SCO1/SENC FAMILY MEMBER"/>
    <property type="match status" value="1"/>
</dbReference>
<evidence type="ECO:0000313" key="5">
    <source>
        <dbReference type="EMBL" id="MFD2829708.1"/>
    </source>
</evidence>
<keyword evidence="6" id="KW-1185">Reference proteome</keyword>
<feature type="chain" id="PRO_5047227509" evidence="3">
    <location>
        <begin position="22"/>
        <end position="202"/>
    </location>
</feature>
<proteinExistence type="inferred from homology"/>
<evidence type="ECO:0000256" key="1">
    <source>
        <dbReference type="ARBA" id="ARBA00010996"/>
    </source>
</evidence>
<dbReference type="CDD" id="cd02968">
    <property type="entry name" value="SCO"/>
    <property type="match status" value="1"/>
</dbReference>
<dbReference type="PANTHER" id="PTHR12151:SF25">
    <property type="entry name" value="LINALOOL DEHYDRATASE_ISOMERASE DOMAIN-CONTAINING PROTEIN"/>
    <property type="match status" value="1"/>
</dbReference>
<dbReference type="InterPro" id="IPR036249">
    <property type="entry name" value="Thioredoxin-like_sf"/>
</dbReference>
<dbReference type="InterPro" id="IPR013766">
    <property type="entry name" value="Thioredoxin_domain"/>
</dbReference>
<evidence type="ECO:0000256" key="2">
    <source>
        <dbReference type="ARBA" id="ARBA00023008"/>
    </source>
</evidence>
<dbReference type="Proteomes" id="UP001597519">
    <property type="component" value="Unassembled WGS sequence"/>
</dbReference>
<evidence type="ECO:0000259" key="4">
    <source>
        <dbReference type="PROSITE" id="PS51352"/>
    </source>
</evidence>
<feature type="signal peptide" evidence="3">
    <location>
        <begin position="1"/>
        <end position="21"/>
    </location>
</feature>
<keyword evidence="2" id="KW-0186">Copper</keyword>
<gene>
    <name evidence="5" type="ORF">ACFSX4_04450</name>
</gene>
<keyword evidence="3" id="KW-0732">Signal</keyword>
<dbReference type="Gene3D" id="3.40.30.10">
    <property type="entry name" value="Glutaredoxin"/>
    <property type="match status" value="1"/>
</dbReference>
<evidence type="ECO:0000256" key="3">
    <source>
        <dbReference type="SAM" id="SignalP"/>
    </source>
</evidence>
<dbReference type="RefSeq" id="WP_377771953.1">
    <property type="nucleotide sequence ID" value="NZ_JBHUOQ010000001.1"/>
</dbReference>
<dbReference type="InterPro" id="IPR003782">
    <property type="entry name" value="SCO1/SenC"/>
</dbReference>
<dbReference type="PROSITE" id="PS51352">
    <property type="entry name" value="THIOREDOXIN_2"/>
    <property type="match status" value="1"/>
</dbReference>
<accession>A0ABW5WWV3</accession>
<dbReference type="Pfam" id="PF02630">
    <property type="entry name" value="SCO1-SenC"/>
    <property type="match status" value="1"/>
</dbReference>
<name>A0ABW5WWV3_9STAP</name>
<comment type="similarity">
    <text evidence="1">Belongs to the SCO1/2 family.</text>
</comment>
<organism evidence="5 6">
    <name type="scientific">Corticicoccus populi</name>
    <dbReference type="NCBI Taxonomy" id="1812821"/>
    <lineage>
        <taxon>Bacteria</taxon>
        <taxon>Bacillati</taxon>
        <taxon>Bacillota</taxon>
        <taxon>Bacilli</taxon>
        <taxon>Bacillales</taxon>
        <taxon>Staphylococcaceae</taxon>
        <taxon>Corticicoccus</taxon>
    </lineage>
</organism>
<dbReference type="EMBL" id="JBHUOQ010000001">
    <property type="protein sequence ID" value="MFD2829708.1"/>
    <property type="molecule type" value="Genomic_DNA"/>
</dbReference>
<dbReference type="PROSITE" id="PS51257">
    <property type="entry name" value="PROKAR_LIPOPROTEIN"/>
    <property type="match status" value="1"/>
</dbReference>
<protein>
    <submittedName>
        <fullName evidence="5">SCO family protein</fullName>
    </submittedName>
</protein>
<dbReference type="SUPFAM" id="SSF52833">
    <property type="entry name" value="Thioredoxin-like"/>
    <property type="match status" value="1"/>
</dbReference>
<comment type="caution">
    <text evidence="5">The sequence shown here is derived from an EMBL/GenBank/DDBJ whole genome shotgun (WGS) entry which is preliminary data.</text>
</comment>
<evidence type="ECO:0000313" key="6">
    <source>
        <dbReference type="Proteomes" id="UP001597519"/>
    </source>
</evidence>
<sequence>MKRIIASILFSALIISGCSSSDVQTMSRYGNEINDFEVTDQNDESFERADMDGKVWLLNFMFTNCATVCPPMTTNMTNVVNELEENGVENYGVLSFSVDPETDTPDVLTEYMSWYDVPESTEWHLMTGYDYDFIRAFAEKNFKTIVAPPPKGSNQVTHGTSFYLIDENGTVIKDYAGVNVGDTEFPLSEIVSDVETLTNELE</sequence>
<reference evidence="6" key="1">
    <citation type="journal article" date="2019" name="Int. J. Syst. Evol. Microbiol.">
        <title>The Global Catalogue of Microorganisms (GCM) 10K type strain sequencing project: providing services to taxonomists for standard genome sequencing and annotation.</title>
        <authorList>
            <consortium name="The Broad Institute Genomics Platform"/>
            <consortium name="The Broad Institute Genome Sequencing Center for Infectious Disease"/>
            <person name="Wu L."/>
            <person name="Ma J."/>
        </authorList>
    </citation>
    <scope>NUCLEOTIDE SEQUENCE [LARGE SCALE GENOMIC DNA]</scope>
    <source>
        <strain evidence="6">KCTC 33575</strain>
    </source>
</reference>
<feature type="domain" description="Thioredoxin" evidence="4">
    <location>
        <begin position="27"/>
        <end position="199"/>
    </location>
</feature>